<evidence type="ECO:0000313" key="3">
    <source>
        <dbReference type="Proteomes" id="UP001174936"/>
    </source>
</evidence>
<gene>
    <name evidence="2" type="ORF">B0T16DRAFT_327174</name>
</gene>
<proteinExistence type="predicted"/>
<dbReference type="EMBL" id="JAULSV010000003">
    <property type="protein sequence ID" value="KAK0649118.1"/>
    <property type="molecule type" value="Genomic_DNA"/>
</dbReference>
<name>A0AA40CTW9_9PEZI</name>
<dbReference type="AlphaFoldDB" id="A0AA40CTW9"/>
<evidence type="ECO:0000313" key="2">
    <source>
        <dbReference type="EMBL" id="KAK0649118.1"/>
    </source>
</evidence>
<sequence length="152" mass="16407">MQLLGALVGAIALLSSPASASPIQTTPDVAPRAAHIATSASVTSFKVLRNATHINYAATIEIHPDHKTLTYTHSTKGATVPETSGFWDSPDEALFFRFNRVPSATSGENYRLVLTDVHVTGESINLAYLSPAKEWEGKYRTVYTGAAKFELD</sequence>
<evidence type="ECO:0000256" key="1">
    <source>
        <dbReference type="SAM" id="SignalP"/>
    </source>
</evidence>
<organism evidence="2 3">
    <name type="scientific">Cercophora newfieldiana</name>
    <dbReference type="NCBI Taxonomy" id="92897"/>
    <lineage>
        <taxon>Eukaryota</taxon>
        <taxon>Fungi</taxon>
        <taxon>Dikarya</taxon>
        <taxon>Ascomycota</taxon>
        <taxon>Pezizomycotina</taxon>
        <taxon>Sordariomycetes</taxon>
        <taxon>Sordariomycetidae</taxon>
        <taxon>Sordariales</taxon>
        <taxon>Lasiosphaeriaceae</taxon>
        <taxon>Cercophora</taxon>
    </lineage>
</organism>
<reference evidence="2" key="1">
    <citation type="submission" date="2023-06" db="EMBL/GenBank/DDBJ databases">
        <title>Genome-scale phylogeny and comparative genomics of the fungal order Sordariales.</title>
        <authorList>
            <consortium name="Lawrence Berkeley National Laboratory"/>
            <person name="Hensen N."/>
            <person name="Bonometti L."/>
            <person name="Westerberg I."/>
            <person name="Brannstrom I.O."/>
            <person name="Guillou S."/>
            <person name="Cros-Aarteil S."/>
            <person name="Calhoun S."/>
            <person name="Haridas S."/>
            <person name="Kuo A."/>
            <person name="Mondo S."/>
            <person name="Pangilinan J."/>
            <person name="Riley R."/>
            <person name="Labutti K."/>
            <person name="Andreopoulos B."/>
            <person name="Lipzen A."/>
            <person name="Chen C."/>
            <person name="Yanf M."/>
            <person name="Daum C."/>
            <person name="Ng V."/>
            <person name="Clum A."/>
            <person name="Steindorff A."/>
            <person name="Ohm R."/>
            <person name="Martin F."/>
            <person name="Silar P."/>
            <person name="Natvig D."/>
            <person name="Lalanne C."/>
            <person name="Gautier V."/>
            <person name="Ament-Velasquez S.L."/>
            <person name="Kruys A."/>
            <person name="Hutchinson M.I."/>
            <person name="Powell A.J."/>
            <person name="Barry K."/>
            <person name="Miller A.N."/>
            <person name="Grigoriev I.V."/>
            <person name="Debuchy R."/>
            <person name="Gladieux P."/>
            <person name="Thoren M.H."/>
            <person name="Johannesson H."/>
        </authorList>
    </citation>
    <scope>NUCLEOTIDE SEQUENCE</scope>
    <source>
        <strain evidence="2">SMH2532-1</strain>
    </source>
</reference>
<feature type="signal peptide" evidence="1">
    <location>
        <begin position="1"/>
        <end position="20"/>
    </location>
</feature>
<feature type="chain" id="PRO_5041295224" evidence="1">
    <location>
        <begin position="21"/>
        <end position="152"/>
    </location>
</feature>
<comment type="caution">
    <text evidence="2">The sequence shown here is derived from an EMBL/GenBank/DDBJ whole genome shotgun (WGS) entry which is preliminary data.</text>
</comment>
<accession>A0AA40CTW9</accession>
<keyword evidence="3" id="KW-1185">Reference proteome</keyword>
<keyword evidence="1" id="KW-0732">Signal</keyword>
<dbReference type="Proteomes" id="UP001174936">
    <property type="component" value="Unassembled WGS sequence"/>
</dbReference>
<protein>
    <submittedName>
        <fullName evidence="2">Uncharacterized protein</fullName>
    </submittedName>
</protein>